<dbReference type="CDD" id="cd00102">
    <property type="entry name" value="IPT"/>
    <property type="match status" value="1"/>
</dbReference>
<evidence type="ECO:0000256" key="8">
    <source>
        <dbReference type="ARBA" id="ARBA00023180"/>
    </source>
</evidence>
<dbReference type="CDD" id="cd12789">
    <property type="entry name" value="RasGAP_plexin_C1"/>
    <property type="match status" value="1"/>
</dbReference>
<keyword evidence="8" id="KW-0325">Glycoprotein</keyword>
<dbReference type="InterPro" id="IPR036352">
    <property type="entry name" value="Semap_dom_sf"/>
</dbReference>
<keyword evidence="12" id="KW-1185">Reference proteome</keyword>
<evidence type="ECO:0000313" key="12">
    <source>
        <dbReference type="Proteomes" id="UP000694552"/>
    </source>
</evidence>
<dbReference type="InterPro" id="IPR031148">
    <property type="entry name" value="Plexin"/>
</dbReference>
<dbReference type="Pfam" id="PF08337">
    <property type="entry name" value="Plexin_cytopl"/>
    <property type="match status" value="1"/>
</dbReference>
<dbReference type="GO" id="GO:0030334">
    <property type="term" value="P:regulation of cell migration"/>
    <property type="evidence" value="ECO:0007669"/>
    <property type="project" value="TreeGrafter"/>
</dbReference>
<dbReference type="PANTHER" id="PTHR22625:SF4">
    <property type="entry name" value="PLEXIN-C1"/>
    <property type="match status" value="1"/>
</dbReference>
<dbReference type="SUPFAM" id="SSF48350">
    <property type="entry name" value="GTPase activation domain, GAP"/>
    <property type="match status" value="1"/>
</dbReference>
<sequence>SLTRDPTPQFCCSFELPGAPIDNIEVSGSGVLVAGGSCLYELRPELRPRRRVVPAAAGQGCGEPPGVRSNLLLPYEEAGGKGVLLAGWTQKDGTCEVWERPAYRQRFNRSEVVSCLPDGSTAGVVFQLAGAWYLAVAATYSASDPKKRLGCEPSQSDETTVITVRSMDNLESKEELGIIKRKQEPLHFVDALQWGDHLFFPYYTLKARLGNSMEPPSMAVLHQLHPSEGGLTLKGHVYLDCGCRSLIVSSSLVRQGERGWWVGVFNHSHSAKAWNATAVCIFEMEEMKEQACASTHFIMNGKSCVSLGIVLLSFPPEAQSIKKLPTLIHSGLVAVYGTVVLNQIVLFLGTDDGQLLKAILNEDMESNCPEVLYEIKEETSIFPKLRLDPLDNNYIYLSSANKVRRIPVANCSRYVSEQECLSAKDPYCGWCSLNRRYFLYFRLRYKSNALLVSVHFDWLGAIQEGAYHVENSGRHMSFQLNYFFTVISCSIYHVSNSHIFPDCLVLEASLSSSSWNITQTFQLKNFFSNQIFIHSIEPLWISTLGKSEITVKGENFTRASGIKLILTGITGCKPDIIKVRNVLNDTQMTFALPPTRKEAKSICIQANGKKCSPPMTLHYVSLPSCLGITPNTSWISGGRKITTIGRNFNVVDSVSRCPGNESEYYYLTPSLSHATEGKVVDMMLKVETTFIPCVKLHYHPDPVFINYQLHTELDPDLELKIYKENDNLNISKTEVEVYLSYMNGAQTRKIWFSVQNITKKPDRSTILCKFKREGTDKIDFSTVKVFNLFSSFLAAFIVTRYKSKELTRKQSQQLELLEYEIRKEIREGFAELQMDELDVVDSFGTVPFLDYKHFALRTFFPESGGFASIFSEDMPQSRDQTSKDESFNMLHALICNKNFLVTLIHTLEKQKNFSVKDRCLFASFLTIALQTKLVYLTHILEVLTKDLMEQSSNVQPKLLLRRTESVVEKLLTNWMSVCLSGFLRETIGEPFYLLVTTLNQRINKGPVDAITCKALYTLNEDWLLWQVSEFKTVVLNIIFEKIPENESEDACQTIQVNVLDCDTIGQAKEKSLQAFLNKNGFLYGLQLDEIGLELVSEEQQRELLDIDGSSEVMEDGIRKLNTISHYEISNGATIKVFKKKANTRSDVDYSDEHCHLILPDSEANKDVKGAGHKGKQKFKVKEMYLTKLLSTKVAIHSVVEKLFRSIWSLPNNKAPVAIKYFFDFLDAQAESKKITDPDVVHIWKTNSLPLRFWVNILKNPQFVFDIKKTSHIDGCLSVIAQAFMDAFSLAEQTLGKEAPTNKLLYAKDIPLYKKEVKAYYKAIRDLPPLTTSEVEEFLTQESKKHENEFNEKVALIEICRYIVKYYDEIVSKLERERGFEEVQKQLQQVKALFDEKKKCKWL</sequence>
<dbReference type="GO" id="GO:0002116">
    <property type="term" value="C:semaphorin receptor complex"/>
    <property type="evidence" value="ECO:0007669"/>
    <property type="project" value="TreeGrafter"/>
</dbReference>
<dbReference type="InterPro" id="IPR001627">
    <property type="entry name" value="Semap_dom"/>
</dbReference>
<proteinExistence type="inferred from homology"/>
<organism evidence="11 12">
    <name type="scientific">Otus sunia</name>
    <name type="common">Oriental scops-owl</name>
    <dbReference type="NCBI Taxonomy" id="257818"/>
    <lineage>
        <taxon>Eukaryota</taxon>
        <taxon>Metazoa</taxon>
        <taxon>Chordata</taxon>
        <taxon>Craniata</taxon>
        <taxon>Vertebrata</taxon>
        <taxon>Euteleostomi</taxon>
        <taxon>Archelosauria</taxon>
        <taxon>Archosauria</taxon>
        <taxon>Dinosauria</taxon>
        <taxon>Saurischia</taxon>
        <taxon>Theropoda</taxon>
        <taxon>Coelurosauria</taxon>
        <taxon>Aves</taxon>
        <taxon>Neognathae</taxon>
        <taxon>Neoaves</taxon>
        <taxon>Telluraves</taxon>
        <taxon>Strigiformes</taxon>
        <taxon>Strigidae</taxon>
        <taxon>Otus</taxon>
    </lineage>
</organism>
<dbReference type="GO" id="GO:0008360">
    <property type="term" value="P:regulation of cell shape"/>
    <property type="evidence" value="ECO:0007669"/>
    <property type="project" value="TreeGrafter"/>
</dbReference>
<dbReference type="Proteomes" id="UP000694552">
    <property type="component" value="Unplaced"/>
</dbReference>
<evidence type="ECO:0000256" key="5">
    <source>
        <dbReference type="ARBA" id="ARBA00022989"/>
    </source>
</evidence>
<dbReference type="InterPro" id="IPR008936">
    <property type="entry name" value="Rho_GTPase_activation_prot"/>
</dbReference>
<accession>A0A8C8BKU2</accession>
<dbReference type="PANTHER" id="PTHR22625">
    <property type="entry name" value="PLEXIN"/>
    <property type="match status" value="1"/>
</dbReference>
<evidence type="ECO:0000256" key="9">
    <source>
        <dbReference type="PROSITE-ProRule" id="PRU00352"/>
    </source>
</evidence>
<evidence type="ECO:0000259" key="10">
    <source>
        <dbReference type="PROSITE" id="PS51004"/>
    </source>
</evidence>
<dbReference type="InterPro" id="IPR016201">
    <property type="entry name" value="PSI"/>
</dbReference>
<evidence type="ECO:0000256" key="4">
    <source>
        <dbReference type="ARBA" id="ARBA00022729"/>
    </source>
</evidence>
<protein>
    <submittedName>
        <fullName evidence="11">Plexin C1</fullName>
    </submittedName>
</protein>
<evidence type="ECO:0000256" key="1">
    <source>
        <dbReference type="ARBA" id="ARBA00004167"/>
    </source>
</evidence>
<dbReference type="Pfam" id="PF01833">
    <property type="entry name" value="TIG"/>
    <property type="match status" value="1"/>
</dbReference>
<feature type="domain" description="Sema" evidence="10">
    <location>
        <begin position="1"/>
        <end position="408"/>
    </location>
</feature>
<dbReference type="Gene3D" id="3.30.1680.10">
    <property type="entry name" value="ligand-binding face of the semaphorins, domain 2"/>
    <property type="match status" value="1"/>
</dbReference>
<dbReference type="GO" id="GO:0005886">
    <property type="term" value="C:plasma membrane"/>
    <property type="evidence" value="ECO:0007669"/>
    <property type="project" value="TreeGrafter"/>
</dbReference>
<keyword evidence="6" id="KW-0472">Membrane</keyword>
<dbReference type="Gene3D" id="3.10.20.90">
    <property type="entry name" value="Phosphatidylinositol 3-kinase Catalytic Subunit, Chain A, domain 1"/>
    <property type="match status" value="1"/>
</dbReference>
<keyword evidence="4" id="KW-0732">Signal</keyword>
<dbReference type="PROSITE" id="PS51004">
    <property type="entry name" value="SEMA"/>
    <property type="match status" value="1"/>
</dbReference>
<keyword evidence="3" id="KW-0812">Transmembrane</keyword>
<keyword evidence="7" id="KW-1015">Disulfide bond</keyword>
<evidence type="ECO:0000256" key="3">
    <source>
        <dbReference type="ARBA" id="ARBA00022692"/>
    </source>
</evidence>
<dbReference type="CDD" id="cd00603">
    <property type="entry name" value="IPT_PCSR"/>
    <property type="match status" value="1"/>
</dbReference>
<dbReference type="InterPro" id="IPR002909">
    <property type="entry name" value="IPT_dom"/>
</dbReference>
<dbReference type="GO" id="GO:0007162">
    <property type="term" value="P:negative regulation of cell adhesion"/>
    <property type="evidence" value="ECO:0007669"/>
    <property type="project" value="TreeGrafter"/>
</dbReference>
<reference evidence="11" key="2">
    <citation type="submission" date="2025-09" db="UniProtKB">
        <authorList>
            <consortium name="Ensembl"/>
        </authorList>
    </citation>
    <scope>IDENTIFICATION</scope>
</reference>
<dbReference type="Gene3D" id="2.130.10.10">
    <property type="entry name" value="YVTN repeat-like/Quinoprotein amine dehydrogenase"/>
    <property type="match status" value="1"/>
</dbReference>
<name>A0A8C8BKU2_9STRI</name>
<evidence type="ECO:0000256" key="2">
    <source>
        <dbReference type="ARBA" id="ARBA00010297"/>
    </source>
</evidence>
<dbReference type="Pfam" id="PF01437">
    <property type="entry name" value="PSI"/>
    <property type="match status" value="1"/>
</dbReference>
<evidence type="ECO:0000256" key="7">
    <source>
        <dbReference type="ARBA" id="ARBA00023157"/>
    </source>
</evidence>
<dbReference type="SMART" id="SM00423">
    <property type="entry name" value="PSI"/>
    <property type="match status" value="1"/>
</dbReference>
<dbReference type="InterPro" id="IPR013548">
    <property type="entry name" value="Plexin_cytoplasmic_RasGAP_dom"/>
</dbReference>
<evidence type="ECO:0000313" key="11">
    <source>
        <dbReference type="Ensembl" id="ENSOSUP00000021499.1"/>
    </source>
</evidence>
<keyword evidence="5" id="KW-1133">Transmembrane helix</keyword>
<comment type="subcellular location">
    <subcellularLocation>
        <location evidence="1">Membrane</location>
        <topology evidence="1">Single-pass membrane protein</topology>
    </subcellularLocation>
</comment>
<dbReference type="InterPro" id="IPR046800">
    <property type="entry name" value="Plexin_RBD"/>
</dbReference>
<comment type="caution">
    <text evidence="9">Lacks conserved residue(s) required for the propagation of feature annotation.</text>
</comment>
<dbReference type="InterPro" id="IPR002165">
    <property type="entry name" value="Plexin_repeat"/>
</dbReference>
<dbReference type="Gene3D" id="1.10.506.10">
    <property type="entry name" value="GTPase Activation - p120gap, domain 1"/>
    <property type="match status" value="1"/>
</dbReference>
<dbReference type="GO" id="GO:0017154">
    <property type="term" value="F:semaphorin receptor activity"/>
    <property type="evidence" value="ECO:0007669"/>
    <property type="project" value="InterPro"/>
</dbReference>
<evidence type="ECO:0000256" key="6">
    <source>
        <dbReference type="ARBA" id="ARBA00023136"/>
    </source>
</evidence>
<dbReference type="Ensembl" id="ENSOSUT00000022165.1">
    <property type="protein sequence ID" value="ENSOSUP00000021499.1"/>
    <property type="gene ID" value="ENSOSUG00000014879.1"/>
</dbReference>
<dbReference type="SUPFAM" id="SSF103575">
    <property type="entry name" value="Plexin repeat"/>
    <property type="match status" value="1"/>
</dbReference>
<dbReference type="GO" id="GO:0050772">
    <property type="term" value="P:positive regulation of axonogenesis"/>
    <property type="evidence" value="ECO:0007669"/>
    <property type="project" value="TreeGrafter"/>
</dbReference>
<dbReference type="InterPro" id="IPR015943">
    <property type="entry name" value="WD40/YVTN_repeat-like_dom_sf"/>
</dbReference>
<comment type="similarity">
    <text evidence="2">Belongs to the plexin family.</text>
</comment>
<dbReference type="InterPro" id="IPR013783">
    <property type="entry name" value="Ig-like_fold"/>
</dbReference>
<dbReference type="Pfam" id="PF20170">
    <property type="entry name" value="Plexin_RBD"/>
    <property type="match status" value="1"/>
</dbReference>
<reference evidence="11" key="1">
    <citation type="submission" date="2025-08" db="UniProtKB">
        <authorList>
            <consortium name="Ensembl"/>
        </authorList>
    </citation>
    <scope>IDENTIFICATION</scope>
</reference>
<dbReference type="Gene3D" id="2.60.40.10">
    <property type="entry name" value="Immunoglobulins"/>
    <property type="match status" value="1"/>
</dbReference>
<dbReference type="SUPFAM" id="SSF101912">
    <property type="entry name" value="Sema domain"/>
    <property type="match status" value="1"/>
</dbReference>